<evidence type="ECO:0000313" key="2">
    <source>
        <dbReference type="EMBL" id="GCE96428.1"/>
    </source>
</evidence>
<organism evidence="2 3">
    <name type="scientific">Limnospira platensis NIES-46</name>
    <dbReference type="NCBI Taxonomy" id="1236695"/>
    <lineage>
        <taxon>Bacteria</taxon>
        <taxon>Bacillati</taxon>
        <taxon>Cyanobacteriota</taxon>
        <taxon>Cyanophyceae</taxon>
        <taxon>Oscillatoriophycideae</taxon>
        <taxon>Oscillatoriales</taxon>
        <taxon>Sirenicapillariaceae</taxon>
        <taxon>Limnospira</taxon>
    </lineage>
</organism>
<dbReference type="InterPro" id="IPR036457">
    <property type="entry name" value="PPM-type-like_dom_sf"/>
</dbReference>
<gene>
    <name evidence="2" type="ORF">NIES46_45000</name>
</gene>
<reference evidence="2 3" key="1">
    <citation type="journal article" date="2019" name="J Genomics">
        <title>The Draft Genome of a Hydrogen-producing Cyanobacterium, Arthrospira platensis NIES-46.</title>
        <authorList>
            <person name="Suzuki S."/>
            <person name="Yamaguchi H."/>
            <person name="Kawachi M."/>
        </authorList>
    </citation>
    <scope>NUCLEOTIDE SEQUENCE [LARGE SCALE GENOMIC DNA]</scope>
    <source>
        <strain evidence="2 3">NIES-46</strain>
    </source>
</reference>
<feature type="domain" description="PPM-type phosphatase" evidence="1">
    <location>
        <begin position="17"/>
        <end position="235"/>
    </location>
</feature>
<sequence>MNPNSAYWQIISASVAGSSHEKQALPCQDAHIYREIDPHQFIVAVADGAGSASLADVGAQLAVKTATQLIEEYLSSVEDTATVDWNTQLLAVVNQTKQAIEAEADHRDILARELATTLILGVITDSTIAIVQIGDGAVVVEDQQGTLMALTIPASGEYLNETTFLVSPNALESAQIHVWSGMPKYLAIFSDGLQMLGLKMPEGKPHPPFFSPLFRFVETIGDRTEAEQQLISFLRSPRVNQRTDDDLTLILAAKMPSSAT</sequence>
<dbReference type="Gene3D" id="3.60.40.10">
    <property type="entry name" value="PPM-type phosphatase domain"/>
    <property type="match status" value="1"/>
</dbReference>
<accession>A0A5M3TEJ1</accession>
<dbReference type="EMBL" id="BIMW01000190">
    <property type="protein sequence ID" value="GCE96428.1"/>
    <property type="molecule type" value="Genomic_DNA"/>
</dbReference>
<dbReference type="SUPFAM" id="SSF81606">
    <property type="entry name" value="PP2C-like"/>
    <property type="match status" value="1"/>
</dbReference>
<keyword evidence="3" id="KW-1185">Reference proteome</keyword>
<evidence type="ECO:0000313" key="3">
    <source>
        <dbReference type="Proteomes" id="UP000326169"/>
    </source>
</evidence>
<dbReference type="InterPro" id="IPR001932">
    <property type="entry name" value="PPM-type_phosphatase-like_dom"/>
</dbReference>
<comment type="caution">
    <text evidence="2">The sequence shown here is derived from an EMBL/GenBank/DDBJ whole genome shotgun (WGS) entry which is preliminary data.</text>
</comment>
<dbReference type="RefSeq" id="WP_006619749.1">
    <property type="nucleotide sequence ID" value="NZ_BIMW01000190.1"/>
</dbReference>
<name>A0A5M3TEJ1_LIMPL</name>
<dbReference type="Pfam" id="PF13672">
    <property type="entry name" value="PP2C_2"/>
    <property type="match status" value="1"/>
</dbReference>
<dbReference type="GeneID" id="301685233"/>
<evidence type="ECO:0000259" key="1">
    <source>
        <dbReference type="Pfam" id="PF13672"/>
    </source>
</evidence>
<protein>
    <recommendedName>
        <fullName evidence="1">PPM-type phosphatase domain-containing protein</fullName>
    </recommendedName>
</protein>
<dbReference type="Proteomes" id="UP000326169">
    <property type="component" value="Unassembled WGS sequence"/>
</dbReference>
<proteinExistence type="predicted"/>